<protein>
    <recommendedName>
        <fullName evidence="5">Granulins domain-containing protein</fullName>
    </recommendedName>
</protein>
<feature type="compositionally biased region" description="Basic and acidic residues" evidence="1">
    <location>
        <begin position="35"/>
        <end position="45"/>
    </location>
</feature>
<evidence type="ECO:0000256" key="1">
    <source>
        <dbReference type="SAM" id="MobiDB-lite"/>
    </source>
</evidence>
<sequence>MVSFKLSAVLLAFTIAASVSAAPASVPRGEGNNVQEKRQVARQEFERSSLDKRYTTCPDGWGLCNDSYGLCCPLDTYCGFDSNGTGAAMDESAVSCLPNSTSTKTIIFRHMNQNYKPEFKCRDSDI</sequence>
<evidence type="ECO:0000313" key="4">
    <source>
        <dbReference type="Proteomes" id="UP000242180"/>
    </source>
</evidence>
<dbReference type="Proteomes" id="UP000242180">
    <property type="component" value="Unassembled WGS sequence"/>
</dbReference>
<organism evidence="3 4">
    <name type="scientific">Syncephalastrum racemosum</name>
    <name type="common">Filamentous fungus</name>
    <dbReference type="NCBI Taxonomy" id="13706"/>
    <lineage>
        <taxon>Eukaryota</taxon>
        <taxon>Fungi</taxon>
        <taxon>Fungi incertae sedis</taxon>
        <taxon>Mucoromycota</taxon>
        <taxon>Mucoromycotina</taxon>
        <taxon>Mucoromycetes</taxon>
        <taxon>Mucorales</taxon>
        <taxon>Syncephalastraceae</taxon>
        <taxon>Syncephalastrum</taxon>
    </lineage>
</organism>
<feature type="chain" id="PRO_5012801117" description="Granulins domain-containing protein" evidence="2">
    <location>
        <begin position="22"/>
        <end position="126"/>
    </location>
</feature>
<reference evidence="3 4" key="1">
    <citation type="submission" date="2016-07" db="EMBL/GenBank/DDBJ databases">
        <title>Pervasive Adenine N6-methylation of Active Genes in Fungi.</title>
        <authorList>
            <consortium name="DOE Joint Genome Institute"/>
            <person name="Mondo S.J."/>
            <person name="Dannebaum R.O."/>
            <person name="Kuo R.C."/>
            <person name="Labutti K."/>
            <person name="Haridas S."/>
            <person name="Kuo A."/>
            <person name="Salamov A."/>
            <person name="Ahrendt S.R."/>
            <person name="Lipzen A."/>
            <person name="Sullivan W."/>
            <person name="Andreopoulos W.B."/>
            <person name="Clum A."/>
            <person name="Lindquist E."/>
            <person name="Daum C."/>
            <person name="Ramamoorthy G.K."/>
            <person name="Gryganskyi A."/>
            <person name="Culley D."/>
            <person name="Magnuson J.K."/>
            <person name="James T.Y."/>
            <person name="O'Malley M.A."/>
            <person name="Stajich J.E."/>
            <person name="Spatafora J.W."/>
            <person name="Visel A."/>
            <person name="Grigoriev I.V."/>
        </authorList>
    </citation>
    <scope>NUCLEOTIDE SEQUENCE [LARGE SCALE GENOMIC DNA]</scope>
    <source>
        <strain evidence="3 4">NRRL 2496</strain>
    </source>
</reference>
<gene>
    <name evidence="3" type="ORF">BCR43DRAFT_516947</name>
</gene>
<dbReference type="AlphaFoldDB" id="A0A1X2H650"/>
<comment type="caution">
    <text evidence="3">The sequence shown here is derived from an EMBL/GenBank/DDBJ whole genome shotgun (WGS) entry which is preliminary data.</text>
</comment>
<proteinExistence type="predicted"/>
<dbReference type="EMBL" id="MCGN01000008">
    <property type="protein sequence ID" value="ORY93934.1"/>
    <property type="molecule type" value="Genomic_DNA"/>
</dbReference>
<feature type="signal peptide" evidence="2">
    <location>
        <begin position="1"/>
        <end position="21"/>
    </location>
</feature>
<evidence type="ECO:0000256" key="2">
    <source>
        <dbReference type="SAM" id="SignalP"/>
    </source>
</evidence>
<keyword evidence="2" id="KW-0732">Signal</keyword>
<name>A0A1X2H650_SYNRA</name>
<evidence type="ECO:0008006" key="5">
    <source>
        <dbReference type="Google" id="ProtNLM"/>
    </source>
</evidence>
<dbReference type="InParanoid" id="A0A1X2H650"/>
<evidence type="ECO:0000313" key="3">
    <source>
        <dbReference type="EMBL" id="ORY93934.1"/>
    </source>
</evidence>
<feature type="region of interest" description="Disordered" evidence="1">
    <location>
        <begin position="24"/>
        <end position="45"/>
    </location>
</feature>
<keyword evidence="4" id="KW-1185">Reference proteome</keyword>
<accession>A0A1X2H650</accession>